<keyword evidence="4" id="KW-1185">Reference proteome</keyword>
<dbReference type="Proteomes" id="UP000608024">
    <property type="component" value="Unassembled WGS sequence"/>
</dbReference>
<organism evidence="3 4">
    <name type="scientific">Streptomyces longispororuber</name>
    <dbReference type="NCBI Taxonomy" id="68230"/>
    <lineage>
        <taxon>Bacteria</taxon>
        <taxon>Bacillati</taxon>
        <taxon>Actinomycetota</taxon>
        <taxon>Actinomycetes</taxon>
        <taxon>Kitasatosporales</taxon>
        <taxon>Streptomycetaceae</taxon>
        <taxon>Streptomyces</taxon>
    </lineage>
</organism>
<dbReference type="InterPro" id="IPR020904">
    <property type="entry name" value="Sc_DH/Rdtase_CS"/>
</dbReference>
<dbReference type="GO" id="GO:0008202">
    <property type="term" value="P:steroid metabolic process"/>
    <property type="evidence" value="ECO:0007669"/>
    <property type="project" value="TreeGrafter"/>
</dbReference>
<dbReference type="InterPro" id="IPR002347">
    <property type="entry name" value="SDR_fam"/>
</dbReference>
<dbReference type="PRINTS" id="PR00080">
    <property type="entry name" value="SDRFAMILY"/>
</dbReference>
<gene>
    <name evidence="3" type="primary">yneD</name>
    <name evidence="3" type="ORF">GCM10018785_31000</name>
</gene>
<evidence type="ECO:0000313" key="4">
    <source>
        <dbReference type="Proteomes" id="UP000608024"/>
    </source>
</evidence>
<dbReference type="PANTHER" id="PTHR43313">
    <property type="entry name" value="SHORT-CHAIN DEHYDROGENASE/REDUCTASE FAMILY 9C"/>
    <property type="match status" value="1"/>
</dbReference>
<dbReference type="Pfam" id="PF00106">
    <property type="entry name" value="adh_short"/>
    <property type="match status" value="1"/>
</dbReference>
<dbReference type="EMBL" id="BNBT01000039">
    <property type="protein sequence ID" value="GHE59612.1"/>
    <property type="molecule type" value="Genomic_DNA"/>
</dbReference>
<comment type="similarity">
    <text evidence="1 2">Belongs to the short-chain dehydrogenases/reductases (SDR) family.</text>
</comment>
<evidence type="ECO:0000256" key="2">
    <source>
        <dbReference type="RuleBase" id="RU000363"/>
    </source>
</evidence>
<dbReference type="GO" id="GO:0016491">
    <property type="term" value="F:oxidoreductase activity"/>
    <property type="evidence" value="ECO:0007669"/>
    <property type="project" value="TreeGrafter"/>
</dbReference>
<reference evidence="3" key="1">
    <citation type="journal article" date="2014" name="Int. J. Syst. Evol. Microbiol.">
        <title>Complete genome sequence of Corynebacterium casei LMG S-19264T (=DSM 44701T), isolated from a smear-ripened cheese.</title>
        <authorList>
            <consortium name="US DOE Joint Genome Institute (JGI-PGF)"/>
            <person name="Walter F."/>
            <person name="Albersmeier A."/>
            <person name="Kalinowski J."/>
            <person name="Ruckert C."/>
        </authorList>
    </citation>
    <scope>NUCLEOTIDE SEQUENCE</scope>
    <source>
        <strain evidence="3">JCM 4784</strain>
    </source>
</reference>
<protein>
    <submittedName>
        <fullName evidence="3">Short-chain dehydrogenase/reductase</fullName>
    </submittedName>
</protein>
<evidence type="ECO:0000313" key="3">
    <source>
        <dbReference type="EMBL" id="GHE59612.1"/>
    </source>
</evidence>
<dbReference type="Gene3D" id="3.40.50.720">
    <property type="entry name" value="NAD(P)-binding Rossmann-like Domain"/>
    <property type="match status" value="1"/>
</dbReference>
<dbReference type="PROSITE" id="PS00061">
    <property type="entry name" value="ADH_SHORT"/>
    <property type="match status" value="1"/>
</dbReference>
<proteinExistence type="inferred from homology"/>
<name>A0A919DMB8_9ACTN</name>
<dbReference type="InterPro" id="IPR036291">
    <property type="entry name" value="NAD(P)-bd_dom_sf"/>
</dbReference>
<reference evidence="3" key="2">
    <citation type="submission" date="2020-09" db="EMBL/GenBank/DDBJ databases">
        <authorList>
            <person name="Sun Q."/>
            <person name="Ohkuma M."/>
        </authorList>
    </citation>
    <scope>NUCLEOTIDE SEQUENCE</scope>
    <source>
        <strain evidence="3">JCM 4784</strain>
    </source>
</reference>
<dbReference type="SUPFAM" id="SSF51735">
    <property type="entry name" value="NAD(P)-binding Rossmann-fold domains"/>
    <property type="match status" value="1"/>
</dbReference>
<dbReference type="PANTHER" id="PTHR43313:SF1">
    <property type="entry name" value="3BETA-HYDROXYSTEROID DEHYDROGENASE DHS-16"/>
    <property type="match status" value="1"/>
</dbReference>
<comment type="caution">
    <text evidence="3">The sequence shown here is derived from an EMBL/GenBank/DDBJ whole genome shotgun (WGS) entry which is preliminary data.</text>
</comment>
<dbReference type="AlphaFoldDB" id="A0A919DMB8"/>
<evidence type="ECO:0000256" key="1">
    <source>
        <dbReference type="ARBA" id="ARBA00006484"/>
    </source>
</evidence>
<dbReference type="RefSeq" id="WP_190136514.1">
    <property type="nucleotide sequence ID" value="NZ_BNBT01000039.1"/>
</dbReference>
<sequence>MRRSVLVTGATGGVGLETALRLAHGGYDVFGTAVDKGEAALLREAAAARGVGVRTVLLDVTDPYSCEQAFGEVAAHTDGGPWALVNNAGILRMGAVEDLDDTAVHELFDVNLHGAARLTRLAVPVMRARGEGRVVNNSSLAGRVTAPLMGWYCATKAAMNAWNDALRMEVSPAGIQVVLIEADGYGSPIWDRAADALGALAHSSSPHASAYRAMIPALRAAARKPGPEPLIRALVRALTAPRPKARQLVGVKAHLSALADPLGPHRIADHLKRAAVDLGGPTRSAAVRRAAHRWCAPW</sequence>
<dbReference type="PRINTS" id="PR00081">
    <property type="entry name" value="GDHRDH"/>
</dbReference>
<accession>A0A919DMB8</accession>